<protein>
    <recommendedName>
        <fullName evidence="2">Terminase</fullName>
    </recommendedName>
</protein>
<gene>
    <name evidence="1" type="ORF">AW0309160_01843</name>
</gene>
<dbReference type="GO" id="GO:0003677">
    <property type="term" value="F:DNA binding"/>
    <property type="evidence" value="ECO:0007669"/>
    <property type="project" value="InterPro"/>
</dbReference>
<dbReference type="AlphaFoldDB" id="A0A5Q4ZSV5"/>
<reference evidence="1" key="1">
    <citation type="submission" date="2019-09" db="EMBL/GenBank/DDBJ databases">
        <authorList>
            <person name="Hjerde E."/>
        </authorList>
    </citation>
    <scope>NUCLEOTIDE SEQUENCE</scope>
    <source>
        <strain evidence="1">06/09/160</strain>
    </source>
</reference>
<proteinExistence type="predicted"/>
<organism evidence="1">
    <name type="scientific">Aliivibrio wodanis</name>
    <dbReference type="NCBI Taxonomy" id="80852"/>
    <lineage>
        <taxon>Bacteria</taxon>
        <taxon>Pseudomonadati</taxon>
        <taxon>Pseudomonadota</taxon>
        <taxon>Gammaproteobacteria</taxon>
        <taxon>Vibrionales</taxon>
        <taxon>Vibrionaceae</taxon>
        <taxon>Aliivibrio</taxon>
    </lineage>
</organism>
<dbReference type="Pfam" id="PF05944">
    <property type="entry name" value="Phage_term_smal"/>
    <property type="match status" value="1"/>
</dbReference>
<evidence type="ECO:0000313" key="1">
    <source>
        <dbReference type="EMBL" id="VVV04448.1"/>
    </source>
</evidence>
<evidence type="ECO:0008006" key="2">
    <source>
        <dbReference type="Google" id="ProtNLM"/>
    </source>
</evidence>
<dbReference type="InterPro" id="IPR010270">
    <property type="entry name" value="Phage_P2_GpM"/>
</dbReference>
<accession>A0A5Q4ZSV5</accession>
<name>A0A5Q4ZSV5_9GAMM</name>
<dbReference type="GO" id="GO:0004519">
    <property type="term" value="F:endonuclease activity"/>
    <property type="evidence" value="ECO:0007669"/>
    <property type="project" value="InterPro"/>
</dbReference>
<dbReference type="EMBL" id="LR721750">
    <property type="protein sequence ID" value="VVV04448.1"/>
    <property type="molecule type" value="Genomic_DNA"/>
</dbReference>
<sequence length="233" mass="26504">MASPLAKQRQALLAKAPAPSLVSSLEPKSLHLLLIELENDMAVLKSINRIEDKITHKRDVLIPKYRSSIDDYLANKETYDNPLFSQMIIWLFDIEELDTAIEWCDKAIELGVTSPFNRDLATFCASHVLEWAHKMSNTGHSIEPYFSQTFNKVQEKWRLNEKLTCQYFKFAGLFLLRDNDGQPRASSVGDVDTLEKAYTLLAEADNIYGKAKVKTVLDNISQRIRAIKDGVNL</sequence>